<dbReference type="PANTHER" id="PTHR47947">
    <property type="entry name" value="CYTOCHROME P450 82C3-RELATED"/>
    <property type="match status" value="1"/>
</dbReference>
<organism evidence="14 15">
    <name type="scientific">Macleaya cordata</name>
    <name type="common">Five-seeded plume-poppy</name>
    <name type="synonym">Bocconia cordata</name>
    <dbReference type="NCBI Taxonomy" id="56857"/>
    <lineage>
        <taxon>Eukaryota</taxon>
        <taxon>Viridiplantae</taxon>
        <taxon>Streptophyta</taxon>
        <taxon>Embryophyta</taxon>
        <taxon>Tracheophyta</taxon>
        <taxon>Spermatophyta</taxon>
        <taxon>Magnoliopsida</taxon>
        <taxon>Ranunculales</taxon>
        <taxon>Papaveraceae</taxon>
        <taxon>Papaveroideae</taxon>
        <taxon>Macleaya</taxon>
    </lineage>
</organism>
<keyword evidence="8 12" id="KW-0560">Oxidoreductase</keyword>
<dbReference type="FunFam" id="1.10.630.10:FF:000026">
    <property type="entry name" value="Cytochrome P450 82C4"/>
    <property type="match status" value="1"/>
</dbReference>
<keyword evidence="12" id="KW-0503">Monooxygenase</keyword>
<keyword evidence="5 13" id="KW-0812">Transmembrane</keyword>
<evidence type="ECO:0000256" key="3">
    <source>
        <dbReference type="ARBA" id="ARBA00004913"/>
    </source>
</evidence>
<evidence type="ECO:0000256" key="10">
    <source>
        <dbReference type="ARBA" id="ARBA00023136"/>
    </source>
</evidence>
<comment type="similarity">
    <text evidence="12">Belongs to the cytochrome P450 family.</text>
</comment>
<dbReference type="InterPro" id="IPR001128">
    <property type="entry name" value="Cyt_P450"/>
</dbReference>
<dbReference type="CDD" id="cd20654">
    <property type="entry name" value="CYP82"/>
    <property type="match status" value="1"/>
</dbReference>
<sequence>MEYSSLLTLQYGCWFAPSMAAALLALVFLYYNLFLASPKTTNKKIINKKLLPPMATGAWPILGHLHLFKEGELPHHMLKSMADKYGPAFLMNFGQHRSLVVSDHRFVKECFTTNDTLFCNRPSTTAFDVMTYANDSVAFTPYSPYWRELRKISTLKLLSNHRLQAIKNLREGEVNVCFRGLYDLWKNNKTDEQGVVGDERAAPVLVDMKKWFEEVANNVVIRVIVGKHNFGTKIVNGEKEAVEYKTIMDELLRLASLSLLSDFAPLLGWFDLFQGHVRTMKRNGKKLDVLLQKWLEEHRNKTSSPEDEQDFMDVMLSIVEESKLSGHDADTVIKATCLAMIMGGTDTTAVSLTWIVSLLMNNRHALKKAREELDAHVGKDRQVEDSDLKNLVYLNAIVKETMRLYPLGTLLERETKEDCEVGGFQLQAGTRLLVNIWMVQRDPAVWTDPTKFIPERFLTEKADIDVGGQHFELIPFGAGRRVCPGVSFALQFLHLVLARLIHGYELGTLNDEDVDLTESTEGHVNHKASPLDLLLTPRFSNPKLYDY</sequence>
<evidence type="ECO:0000256" key="8">
    <source>
        <dbReference type="ARBA" id="ARBA00023002"/>
    </source>
</evidence>
<dbReference type="AlphaFoldDB" id="A0A200R786"/>
<evidence type="ECO:0000256" key="1">
    <source>
        <dbReference type="ARBA" id="ARBA00001971"/>
    </source>
</evidence>
<gene>
    <name evidence="14" type="ORF">BVC80_1831g133</name>
</gene>
<evidence type="ECO:0000256" key="12">
    <source>
        <dbReference type="RuleBase" id="RU000461"/>
    </source>
</evidence>
<keyword evidence="4 11" id="KW-0349">Heme</keyword>
<dbReference type="PANTHER" id="PTHR47947:SF26">
    <property type="entry name" value="CYTOCHROME P450"/>
    <property type="match status" value="1"/>
</dbReference>
<name>A0A200R786_MACCD</name>
<evidence type="ECO:0000256" key="2">
    <source>
        <dbReference type="ARBA" id="ARBA00004370"/>
    </source>
</evidence>
<comment type="cofactor">
    <cofactor evidence="1 11">
        <name>heme</name>
        <dbReference type="ChEBI" id="CHEBI:30413"/>
    </cofactor>
</comment>
<dbReference type="EMBL" id="MVGT01000435">
    <property type="protein sequence ID" value="OVA18587.1"/>
    <property type="molecule type" value="Genomic_DNA"/>
</dbReference>
<dbReference type="GO" id="GO:0033075">
    <property type="term" value="P:isoquinoline alkaloid biosynthetic process"/>
    <property type="evidence" value="ECO:0007669"/>
    <property type="project" value="UniProtKB-ARBA"/>
</dbReference>
<keyword evidence="10 13" id="KW-0472">Membrane</keyword>
<dbReference type="Pfam" id="PF00067">
    <property type="entry name" value="p450"/>
    <property type="match status" value="1"/>
</dbReference>
<feature type="transmembrane region" description="Helical" evidence="13">
    <location>
        <begin position="14"/>
        <end position="34"/>
    </location>
</feature>
<comment type="subcellular location">
    <subcellularLocation>
        <location evidence="2">Membrane</location>
    </subcellularLocation>
</comment>
<accession>A0A200R786</accession>
<dbReference type="PRINTS" id="PR00385">
    <property type="entry name" value="P450"/>
</dbReference>
<dbReference type="Gene3D" id="1.10.630.10">
    <property type="entry name" value="Cytochrome P450"/>
    <property type="match status" value="1"/>
</dbReference>
<dbReference type="PRINTS" id="PR00463">
    <property type="entry name" value="EP450I"/>
</dbReference>
<evidence type="ECO:0000256" key="11">
    <source>
        <dbReference type="PIRSR" id="PIRSR602401-1"/>
    </source>
</evidence>
<keyword evidence="6 11" id="KW-0479">Metal-binding</keyword>
<comment type="caution">
    <text evidence="14">The sequence shown here is derived from an EMBL/GenBank/DDBJ whole genome shotgun (WGS) entry which is preliminary data.</text>
</comment>
<evidence type="ECO:0000313" key="15">
    <source>
        <dbReference type="Proteomes" id="UP000195402"/>
    </source>
</evidence>
<dbReference type="InterPro" id="IPR017972">
    <property type="entry name" value="Cyt_P450_CS"/>
</dbReference>
<dbReference type="OMA" id="GRHCEYL"/>
<keyword evidence="15" id="KW-1185">Reference proteome</keyword>
<reference evidence="14 15" key="1">
    <citation type="journal article" date="2017" name="Mol. Plant">
        <title>The Genome of Medicinal Plant Macleaya cordata Provides New Insights into Benzylisoquinoline Alkaloids Metabolism.</title>
        <authorList>
            <person name="Liu X."/>
            <person name="Liu Y."/>
            <person name="Huang P."/>
            <person name="Ma Y."/>
            <person name="Qing Z."/>
            <person name="Tang Q."/>
            <person name="Cao H."/>
            <person name="Cheng P."/>
            <person name="Zheng Y."/>
            <person name="Yuan Z."/>
            <person name="Zhou Y."/>
            <person name="Liu J."/>
            <person name="Tang Z."/>
            <person name="Zhuo Y."/>
            <person name="Zhang Y."/>
            <person name="Yu L."/>
            <person name="Huang J."/>
            <person name="Yang P."/>
            <person name="Peng Q."/>
            <person name="Zhang J."/>
            <person name="Jiang W."/>
            <person name="Zhang Z."/>
            <person name="Lin K."/>
            <person name="Ro D.K."/>
            <person name="Chen X."/>
            <person name="Xiong X."/>
            <person name="Shang Y."/>
            <person name="Huang S."/>
            <person name="Zeng J."/>
        </authorList>
    </citation>
    <scope>NUCLEOTIDE SEQUENCE [LARGE SCALE GENOMIC DNA]</scope>
    <source>
        <strain evidence="15">cv. BLH2017</strain>
        <tissue evidence="14">Root</tissue>
    </source>
</reference>
<evidence type="ECO:0000256" key="4">
    <source>
        <dbReference type="ARBA" id="ARBA00022617"/>
    </source>
</evidence>
<evidence type="ECO:0000256" key="7">
    <source>
        <dbReference type="ARBA" id="ARBA00022989"/>
    </source>
</evidence>
<dbReference type="InterPro" id="IPR002401">
    <property type="entry name" value="Cyt_P450_E_grp-I"/>
</dbReference>
<evidence type="ECO:0000256" key="9">
    <source>
        <dbReference type="ARBA" id="ARBA00023004"/>
    </source>
</evidence>
<dbReference type="SUPFAM" id="SSF48264">
    <property type="entry name" value="Cytochrome P450"/>
    <property type="match status" value="1"/>
</dbReference>
<dbReference type="GO" id="GO:0020037">
    <property type="term" value="F:heme binding"/>
    <property type="evidence" value="ECO:0007669"/>
    <property type="project" value="InterPro"/>
</dbReference>
<feature type="binding site" description="axial binding residue" evidence="11">
    <location>
        <position position="483"/>
    </location>
    <ligand>
        <name>heme</name>
        <dbReference type="ChEBI" id="CHEBI:30413"/>
    </ligand>
    <ligandPart>
        <name>Fe</name>
        <dbReference type="ChEBI" id="CHEBI:18248"/>
    </ligandPart>
</feature>
<dbReference type="PROSITE" id="PS00086">
    <property type="entry name" value="CYTOCHROME_P450"/>
    <property type="match status" value="1"/>
</dbReference>
<proteinExistence type="inferred from homology"/>
<dbReference type="InterPro" id="IPR050651">
    <property type="entry name" value="Plant_Cytochrome_P450_Monoox"/>
</dbReference>
<dbReference type="GO" id="GO:0016705">
    <property type="term" value="F:oxidoreductase activity, acting on paired donors, with incorporation or reduction of molecular oxygen"/>
    <property type="evidence" value="ECO:0007669"/>
    <property type="project" value="InterPro"/>
</dbReference>
<dbReference type="GO" id="GO:0004497">
    <property type="term" value="F:monooxygenase activity"/>
    <property type="evidence" value="ECO:0007669"/>
    <property type="project" value="UniProtKB-KW"/>
</dbReference>
<comment type="pathway">
    <text evidence="3">Alkaloid biosynthesis.</text>
</comment>
<dbReference type="GO" id="GO:0016020">
    <property type="term" value="C:membrane"/>
    <property type="evidence" value="ECO:0007669"/>
    <property type="project" value="UniProtKB-SubCell"/>
</dbReference>
<evidence type="ECO:0000256" key="5">
    <source>
        <dbReference type="ARBA" id="ARBA00022692"/>
    </source>
</evidence>
<evidence type="ECO:0000313" key="14">
    <source>
        <dbReference type="EMBL" id="OVA18587.1"/>
    </source>
</evidence>
<keyword evidence="7 13" id="KW-1133">Transmembrane helix</keyword>
<dbReference type="STRING" id="56857.A0A200R786"/>
<evidence type="ECO:0000256" key="13">
    <source>
        <dbReference type="SAM" id="Phobius"/>
    </source>
</evidence>
<keyword evidence="9 11" id="KW-0408">Iron</keyword>
<evidence type="ECO:0000256" key="6">
    <source>
        <dbReference type="ARBA" id="ARBA00022723"/>
    </source>
</evidence>
<dbReference type="InterPro" id="IPR036396">
    <property type="entry name" value="Cyt_P450_sf"/>
</dbReference>
<dbReference type="Proteomes" id="UP000195402">
    <property type="component" value="Unassembled WGS sequence"/>
</dbReference>
<protein>
    <submittedName>
        <fullName evidence="14">Cytochrome P450</fullName>
    </submittedName>
</protein>
<dbReference type="GO" id="GO:0005506">
    <property type="term" value="F:iron ion binding"/>
    <property type="evidence" value="ECO:0007669"/>
    <property type="project" value="InterPro"/>
</dbReference>
<dbReference type="InParanoid" id="A0A200R786"/>
<dbReference type="OrthoDB" id="2789670at2759"/>